<evidence type="ECO:0000313" key="4">
    <source>
        <dbReference type="Proteomes" id="UP000092444"/>
    </source>
</evidence>
<dbReference type="STRING" id="37546.A0A1B0FKP0"/>
<feature type="region of interest" description="Disordered" evidence="1">
    <location>
        <begin position="442"/>
        <end position="487"/>
    </location>
</feature>
<dbReference type="EMBL" id="CCAG010006131">
    <property type="status" value="NOT_ANNOTATED_CDS"/>
    <property type="molecule type" value="Genomic_DNA"/>
</dbReference>
<feature type="transmembrane region" description="Helical" evidence="2">
    <location>
        <begin position="399"/>
        <end position="420"/>
    </location>
</feature>
<feature type="region of interest" description="Disordered" evidence="1">
    <location>
        <begin position="517"/>
        <end position="554"/>
    </location>
</feature>
<proteinExistence type="predicted"/>
<dbReference type="Proteomes" id="UP000092444">
    <property type="component" value="Unassembled WGS sequence"/>
</dbReference>
<name>A0A1B0FKP0_GLOMM</name>
<keyword evidence="2" id="KW-0812">Transmembrane</keyword>
<keyword evidence="4" id="KW-1185">Reference proteome</keyword>
<reference evidence="3" key="1">
    <citation type="submission" date="2020-05" db="UniProtKB">
        <authorList>
            <consortium name="EnsemblMetazoa"/>
        </authorList>
    </citation>
    <scope>IDENTIFICATION</scope>
    <source>
        <strain evidence="3">Yale</strain>
    </source>
</reference>
<sequence length="683" mass="75871">MAQNFIYKPNCSITEFNHRTQRLQLQQQIQKQILKPRTYFNTDRSNIVSNDKLQEHIAAELHADDDMSAVYHCGQLTSVFDSIKWSPLGNNQTNDSNIKNTSNTSILSIKHCAHTTVYLDIPRPPSIPTASLIRNTPPSLLLSRLSPNYYSTCCSLTYNMFAAYAEAVTLQMKCKTHFNRLLHVGGHLDMRSLRYLILMVLVYWSVLTHVAVATNVTTTTAQPFLLPLLPSLTSHNDSFVQQSLTAFDSQHVSSLRNFTFTFTVSGTMSTSLSNQTSKSLVTYDASMNNFAFNLRSLTRRDAANVPDPDAEDDDSSYHDEEFDEYEALIHNKSAKKLGEQCFYDETCQYNDENSLCVQVRHNALCQCASGFHSVSYTKPTRRVFCTQDLDELNSDLPTLLGVCLGIGVLAGLICMVLHLFSKTKYPRHRNFGDANLPPPIMYSSETVQSGRPSSRSSIRSSGGSVGSYGNRRTSSVGGTTGTGASKGILVSTSRTGAARSAAILLISCHLSAISKQNSRVSSRQTSGAGCSANSRDNLDENGSNPDSRSCDSTLSMTRHLQKQLNHQRHLLSFELSPAKTKNHDRVRALLGLNGIDNYRTDDDDFNSLENGGGNHLEIGALPTPASETPCFAVKLLDKTKLNQLNKQISIYCPHQTYKQKTEKKSKQHEQQHTTLHFLMKFAT</sequence>
<evidence type="ECO:0000256" key="1">
    <source>
        <dbReference type="SAM" id="MobiDB-lite"/>
    </source>
</evidence>
<feature type="compositionally biased region" description="Low complexity" evidence="1">
    <location>
        <begin position="449"/>
        <end position="477"/>
    </location>
</feature>
<dbReference type="EnsemblMetazoa" id="GMOY004406-RA">
    <property type="protein sequence ID" value="GMOY004406-PA"/>
    <property type="gene ID" value="GMOY004406"/>
</dbReference>
<organism evidence="3 4">
    <name type="scientific">Glossina morsitans morsitans</name>
    <name type="common">Savannah tsetse fly</name>
    <dbReference type="NCBI Taxonomy" id="37546"/>
    <lineage>
        <taxon>Eukaryota</taxon>
        <taxon>Metazoa</taxon>
        <taxon>Ecdysozoa</taxon>
        <taxon>Arthropoda</taxon>
        <taxon>Hexapoda</taxon>
        <taxon>Insecta</taxon>
        <taxon>Pterygota</taxon>
        <taxon>Neoptera</taxon>
        <taxon>Endopterygota</taxon>
        <taxon>Diptera</taxon>
        <taxon>Brachycera</taxon>
        <taxon>Muscomorpha</taxon>
        <taxon>Hippoboscoidea</taxon>
        <taxon>Glossinidae</taxon>
        <taxon>Glossina</taxon>
    </lineage>
</organism>
<evidence type="ECO:0000313" key="3">
    <source>
        <dbReference type="EnsemblMetazoa" id="GMOY004406-PA"/>
    </source>
</evidence>
<accession>A0A1B0FKP0</accession>
<keyword evidence="2" id="KW-0472">Membrane</keyword>
<keyword evidence="2" id="KW-1133">Transmembrane helix</keyword>
<dbReference type="AlphaFoldDB" id="A0A1B0FKP0"/>
<evidence type="ECO:0000256" key="2">
    <source>
        <dbReference type="SAM" id="Phobius"/>
    </source>
</evidence>
<protein>
    <submittedName>
        <fullName evidence="3">Uncharacterized protein</fullName>
    </submittedName>
</protein>